<gene>
    <name evidence="2" type="ORF">D174_24465</name>
</gene>
<reference evidence="2 3" key="1">
    <citation type="journal article" date="2014" name="Genome Announc.">
        <title>Complete Genome Sequence of Sterol-Transforming Mycobacterium neoaurum Strain VKM Ac-1815D.</title>
        <authorList>
            <person name="Shtratnikova V.Y."/>
            <person name="Bragin E.Y."/>
            <person name="Dovbnya D.V."/>
            <person name="Pekov Y.A."/>
            <person name="Schelkunov M.I."/>
            <person name="Strizhov N."/>
            <person name="Ivashina T.V."/>
            <person name="Ashapkin V.V."/>
            <person name="Donova M.V."/>
        </authorList>
    </citation>
    <scope>NUCLEOTIDE SEQUENCE [LARGE SCALE GENOMIC DNA]</scope>
    <source>
        <strain evidence="2 3">VKM Ac-1815D</strain>
    </source>
</reference>
<evidence type="ECO:0000256" key="1">
    <source>
        <dbReference type="SAM" id="MobiDB-lite"/>
    </source>
</evidence>
<accession>V5XJM5</accession>
<evidence type="ECO:0000313" key="2">
    <source>
        <dbReference type="EMBL" id="AHC28091.1"/>
    </source>
</evidence>
<sequence>MQASVANEKQFATDGTRVTSNVQTPPSSSWALIHN</sequence>
<keyword evidence="3" id="KW-1185">Reference proteome</keyword>
<evidence type="ECO:0000313" key="3">
    <source>
        <dbReference type="Proteomes" id="UP000018763"/>
    </source>
</evidence>
<feature type="region of interest" description="Disordered" evidence="1">
    <location>
        <begin position="1"/>
        <end position="35"/>
    </location>
</feature>
<organism evidence="2 3">
    <name type="scientific">Mycolicibacterium neoaurum VKM Ac-1815D</name>
    <dbReference type="NCBI Taxonomy" id="700508"/>
    <lineage>
        <taxon>Bacteria</taxon>
        <taxon>Bacillati</taxon>
        <taxon>Actinomycetota</taxon>
        <taxon>Actinomycetes</taxon>
        <taxon>Mycobacteriales</taxon>
        <taxon>Mycobacteriaceae</taxon>
        <taxon>Mycolicibacterium</taxon>
    </lineage>
</organism>
<dbReference type="EMBL" id="CP006936">
    <property type="protein sequence ID" value="AHC28091.1"/>
    <property type="molecule type" value="Genomic_DNA"/>
</dbReference>
<dbReference type="Proteomes" id="UP000018763">
    <property type="component" value="Chromosome"/>
</dbReference>
<proteinExistence type="predicted"/>
<feature type="compositionally biased region" description="Polar residues" evidence="1">
    <location>
        <begin position="16"/>
        <end position="35"/>
    </location>
</feature>
<name>V5XJM5_MYCNE</name>
<dbReference type="AlphaFoldDB" id="V5XJM5"/>
<protein>
    <submittedName>
        <fullName evidence="2">Uncharacterized protein</fullName>
    </submittedName>
</protein>